<sequence length="108" mass="12304">MPRLLLRRSSILVTNLEISHSMRFAVVHNLCNIAKGASHMERLSDLESERDVLGKENLDLENSVVALEEDESLVLPLEILEHIKVEKDKRLQVMVEDLDWVLKHGVPG</sequence>
<dbReference type="EMBL" id="CM042015">
    <property type="protein sequence ID" value="KAI3707784.1"/>
    <property type="molecule type" value="Genomic_DNA"/>
</dbReference>
<reference evidence="1 2" key="2">
    <citation type="journal article" date="2022" name="Mol. Ecol. Resour.">
        <title>The genomes of chicory, endive, great burdock and yacon provide insights into Asteraceae paleo-polyploidization history and plant inulin production.</title>
        <authorList>
            <person name="Fan W."/>
            <person name="Wang S."/>
            <person name="Wang H."/>
            <person name="Wang A."/>
            <person name="Jiang F."/>
            <person name="Liu H."/>
            <person name="Zhao H."/>
            <person name="Xu D."/>
            <person name="Zhang Y."/>
        </authorList>
    </citation>
    <scope>NUCLEOTIDE SEQUENCE [LARGE SCALE GENOMIC DNA]</scope>
    <source>
        <strain evidence="2">cv. Punajuju</strain>
        <tissue evidence="1">Leaves</tissue>
    </source>
</reference>
<accession>A0ACB9ADU3</accession>
<dbReference type="Proteomes" id="UP001055811">
    <property type="component" value="Linkage Group LG07"/>
</dbReference>
<name>A0ACB9ADU3_CICIN</name>
<evidence type="ECO:0000313" key="1">
    <source>
        <dbReference type="EMBL" id="KAI3707784.1"/>
    </source>
</evidence>
<protein>
    <submittedName>
        <fullName evidence="1">Uncharacterized protein</fullName>
    </submittedName>
</protein>
<proteinExistence type="predicted"/>
<reference evidence="2" key="1">
    <citation type="journal article" date="2022" name="Mol. Ecol. Resour.">
        <title>The genomes of chicory, endive, great burdock and yacon provide insights into Asteraceae palaeo-polyploidization history and plant inulin production.</title>
        <authorList>
            <person name="Fan W."/>
            <person name="Wang S."/>
            <person name="Wang H."/>
            <person name="Wang A."/>
            <person name="Jiang F."/>
            <person name="Liu H."/>
            <person name="Zhao H."/>
            <person name="Xu D."/>
            <person name="Zhang Y."/>
        </authorList>
    </citation>
    <scope>NUCLEOTIDE SEQUENCE [LARGE SCALE GENOMIC DNA]</scope>
    <source>
        <strain evidence="2">cv. Punajuju</strain>
    </source>
</reference>
<organism evidence="1 2">
    <name type="scientific">Cichorium intybus</name>
    <name type="common">Chicory</name>
    <dbReference type="NCBI Taxonomy" id="13427"/>
    <lineage>
        <taxon>Eukaryota</taxon>
        <taxon>Viridiplantae</taxon>
        <taxon>Streptophyta</taxon>
        <taxon>Embryophyta</taxon>
        <taxon>Tracheophyta</taxon>
        <taxon>Spermatophyta</taxon>
        <taxon>Magnoliopsida</taxon>
        <taxon>eudicotyledons</taxon>
        <taxon>Gunneridae</taxon>
        <taxon>Pentapetalae</taxon>
        <taxon>asterids</taxon>
        <taxon>campanulids</taxon>
        <taxon>Asterales</taxon>
        <taxon>Asteraceae</taxon>
        <taxon>Cichorioideae</taxon>
        <taxon>Cichorieae</taxon>
        <taxon>Cichoriinae</taxon>
        <taxon>Cichorium</taxon>
    </lineage>
</organism>
<gene>
    <name evidence="1" type="ORF">L2E82_36607</name>
</gene>
<comment type="caution">
    <text evidence="1">The sequence shown here is derived from an EMBL/GenBank/DDBJ whole genome shotgun (WGS) entry which is preliminary data.</text>
</comment>
<evidence type="ECO:0000313" key="2">
    <source>
        <dbReference type="Proteomes" id="UP001055811"/>
    </source>
</evidence>
<keyword evidence="2" id="KW-1185">Reference proteome</keyword>